<accession>A0A918CMF1</accession>
<gene>
    <name evidence="1" type="ORF">GCM10008957_47470</name>
</gene>
<name>A0A918CMF1_9DEIO</name>
<organism evidence="1 2">
    <name type="scientific">Deinococcus ruber</name>
    <dbReference type="NCBI Taxonomy" id="1848197"/>
    <lineage>
        <taxon>Bacteria</taxon>
        <taxon>Thermotogati</taxon>
        <taxon>Deinococcota</taxon>
        <taxon>Deinococci</taxon>
        <taxon>Deinococcales</taxon>
        <taxon>Deinococcaceae</taxon>
        <taxon>Deinococcus</taxon>
    </lineage>
</organism>
<dbReference type="PRINTS" id="PR00507">
    <property type="entry name" value="N12N6MTFRASE"/>
</dbReference>
<dbReference type="Gene3D" id="3.40.50.150">
    <property type="entry name" value="Vaccinia Virus protein VP39"/>
    <property type="match status" value="1"/>
</dbReference>
<dbReference type="AlphaFoldDB" id="A0A918CMF1"/>
<dbReference type="InterPro" id="IPR029063">
    <property type="entry name" value="SAM-dependent_MTases_sf"/>
</dbReference>
<reference evidence="1" key="2">
    <citation type="submission" date="2020-09" db="EMBL/GenBank/DDBJ databases">
        <authorList>
            <person name="Sun Q."/>
            <person name="Ohkuma M."/>
        </authorList>
    </citation>
    <scope>NUCLEOTIDE SEQUENCE</scope>
    <source>
        <strain evidence="1">JCM 31311</strain>
    </source>
</reference>
<evidence type="ECO:0008006" key="3">
    <source>
        <dbReference type="Google" id="ProtNLM"/>
    </source>
</evidence>
<dbReference type="EMBL" id="BMQL01000052">
    <property type="protein sequence ID" value="GGR31300.1"/>
    <property type="molecule type" value="Genomic_DNA"/>
</dbReference>
<dbReference type="SUPFAM" id="SSF53335">
    <property type="entry name" value="S-adenosyl-L-methionine-dependent methyltransferases"/>
    <property type="match status" value="1"/>
</dbReference>
<protein>
    <recommendedName>
        <fullName evidence="3">SAM-dependent methyltransferase</fullName>
    </recommendedName>
</protein>
<dbReference type="RefSeq" id="WP_189093003.1">
    <property type="nucleotide sequence ID" value="NZ_BMQL01000052.1"/>
</dbReference>
<keyword evidence="2" id="KW-1185">Reference proteome</keyword>
<reference evidence="1" key="1">
    <citation type="journal article" date="2014" name="Int. J. Syst. Evol. Microbiol.">
        <title>Complete genome sequence of Corynebacterium casei LMG S-19264T (=DSM 44701T), isolated from a smear-ripened cheese.</title>
        <authorList>
            <consortium name="US DOE Joint Genome Institute (JGI-PGF)"/>
            <person name="Walter F."/>
            <person name="Albersmeier A."/>
            <person name="Kalinowski J."/>
            <person name="Ruckert C."/>
        </authorList>
    </citation>
    <scope>NUCLEOTIDE SEQUENCE</scope>
    <source>
        <strain evidence="1">JCM 31311</strain>
    </source>
</reference>
<comment type="caution">
    <text evidence="1">The sequence shown here is derived from an EMBL/GenBank/DDBJ whole genome shotgun (WGS) entry which is preliminary data.</text>
</comment>
<evidence type="ECO:0000313" key="1">
    <source>
        <dbReference type="EMBL" id="GGR31300.1"/>
    </source>
</evidence>
<sequence>MSLAVSLTTASAADREGTDYYPTPADVTHALLDYLSLPAGTRVWEPACGEGHMAEVLKERGLKTHVTDLHDRGYGRGGVDFLATPAPVIVEWIITNPPFSLAEAFIRHALSLELPFALLLKGQFWHAARRRTLFEEHRPSHVLPLTWRPDFLMGRKGGSPTMEAAWTVWGASPAQSTVFAPLVRPISAALAAAPQQGGEG</sequence>
<dbReference type="Proteomes" id="UP000603865">
    <property type="component" value="Unassembled WGS sequence"/>
</dbReference>
<proteinExistence type="predicted"/>
<evidence type="ECO:0000313" key="2">
    <source>
        <dbReference type="Proteomes" id="UP000603865"/>
    </source>
</evidence>